<dbReference type="AlphaFoldDB" id="A0A834T181"/>
<feature type="compositionally biased region" description="Polar residues" evidence="1">
    <location>
        <begin position="1"/>
        <end position="23"/>
    </location>
</feature>
<gene>
    <name evidence="2" type="ORF">G2W53_039370</name>
</gene>
<evidence type="ECO:0000313" key="2">
    <source>
        <dbReference type="EMBL" id="KAF7807209.1"/>
    </source>
</evidence>
<protein>
    <submittedName>
        <fullName evidence="2">Uncharacterized protein</fullName>
    </submittedName>
</protein>
<feature type="region of interest" description="Disordered" evidence="1">
    <location>
        <begin position="1"/>
        <end position="45"/>
    </location>
</feature>
<feature type="compositionally biased region" description="Basic and acidic residues" evidence="1">
    <location>
        <begin position="24"/>
        <end position="45"/>
    </location>
</feature>
<proteinExistence type="predicted"/>
<keyword evidence="3" id="KW-1185">Reference proteome</keyword>
<reference evidence="2" key="1">
    <citation type="submission" date="2020-09" db="EMBL/GenBank/DDBJ databases">
        <title>Genome-Enabled Discovery of Anthraquinone Biosynthesis in Senna tora.</title>
        <authorList>
            <person name="Kang S.-H."/>
            <person name="Pandey R.P."/>
            <person name="Lee C.-M."/>
            <person name="Sim J.-S."/>
            <person name="Jeong J.-T."/>
            <person name="Choi B.-S."/>
            <person name="Jung M."/>
            <person name="Ginzburg D."/>
            <person name="Zhao K."/>
            <person name="Won S.Y."/>
            <person name="Oh T.-J."/>
            <person name="Yu Y."/>
            <person name="Kim N.-H."/>
            <person name="Lee O.R."/>
            <person name="Lee T.-H."/>
            <person name="Bashyal P."/>
            <person name="Kim T.-S."/>
            <person name="Lee W.-H."/>
            <person name="Kawkins C."/>
            <person name="Kim C.-K."/>
            <person name="Kim J.S."/>
            <person name="Ahn B.O."/>
            <person name="Rhee S.Y."/>
            <person name="Sohng J.K."/>
        </authorList>
    </citation>
    <scope>NUCLEOTIDE SEQUENCE</scope>
    <source>
        <tissue evidence="2">Leaf</tissue>
    </source>
</reference>
<accession>A0A834T181</accession>
<organism evidence="2 3">
    <name type="scientific">Senna tora</name>
    <dbReference type="NCBI Taxonomy" id="362788"/>
    <lineage>
        <taxon>Eukaryota</taxon>
        <taxon>Viridiplantae</taxon>
        <taxon>Streptophyta</taxon>
        <taxon>Embryophyta</taxon>
        <taxon>Tracheophyta</taxon>
        <taxon>Spermatophyta</taxon>
        <taxon>Magnoliopsida</taxon>
        <taxon>eudicotyledons</taxon>
        <taxon>Gunneridae</taxon>
        <taxon>Pentapetalae</taxon>
        <taxon>rosids</taxon>
        <taxon>fabids</taxon>
        <taxon>Fabales</taxon>
        <taxon>Fabaceae</taxon>
        <taxon>Caesalpinioideae</taxon>
        <taxon>Cassia clade</taxon>
        <taxon>Senna</taxon>
    </lineage>
</organism>
<dbReference type="Proteomes" id="UP000634136">
    <property type="component" value="Unassembled WGS sequence"/>
</dbReference>
<dbReference type="EMBL" id="JAAIUW010000012">
    <property type="protein sequence ID" value="KAF7807209.1"/>
    <property type="molecule type" value="Genomic_DNA"/>
</dbReference>
<sequence>MNKTRININTNPRLQPKTSANQKQQRERKYREEGTQGRDLELFKA</sequence>
<evidence type="ECO:0000313" key="3">
    <source>
        <dbReference type="Proteomes" id="UP000634136"/>
    </source>
</evidence>
<comment type="caution">
    <text evidence="2">The sequence shown here is derived from an EMBL/GenBank/DDBJ whole genome shotgun (WGS) entry which is preliminary data.</text>
</comment>
<evidence type="ECO:0000256" key="1">
    <source>
        <dbReference type="SAM" id="MobiDB-lite"/>
    </source>
</evidence>
<name>A0A834T181_9FABA</name>